<keyword evidence="3" id="KW-1185">Reference proteome</keyword>
<proteinExistence type="predicted"/>
<sequence length="147" mass="16556">MARSPATPVPRETTRSPPSSPRQARASTCRVPCSWTWSPQCVTKSARAPTVSCTTRSRSSRARKTRPTTTRVATTRSERRSWTRCSIAFASLRILAPVCKVSWYLTPWAVAPVPDSDPYYSSVFRSTMVANANLVSRFTRHRCYLQQ</sequence>
<dbReference type="Proteomes" id="UP000018721">
    <property type="component" value="Unassembled WGS sequence"/>
</dbReference>
<dbReference type="AlphaFoldDB" id="V9FRR8"/>
<evidence type="ECO:0000256" key="1">
    <source>
        <dbReference type="SAM" id="MobiDB-lite"/>
    </source>
</evidence>
<dbReference type="EMBL" id="ANIZ01000679">
    <property type="protein sequence ID" value="ETI53458.1"/>
    <property type="molecule type" value="Genomic_DNA"/>
</dbReference>
<feature type="region of interest" description="Disordered" evidence="1">
    <location>
        <begin position="1"/>
        <end position="27"/>
    </location>
</feature>
<comment type="caution">
    <text evidence="2">The sequence shown here is derived from an EMBL/GenBank/DDBJ whole genome shotgun (WGS) entry which is preliminary data.</text>
</comment>
<name>V9FRR8_PHYNI</name>
<evidence type="ECO:0000313" key="2">
    <source>
        <dbReference type="EMBL" id="ETI53458.1"/>
    </source>
</evidence>
<feature type="compositionally biased region" description="Low complexity" evidence="1">
    <location>
        <begin position="9"/>
        <end position="27"/>
    </location>
</feature>
<reference evidence="2 3" key="1">
    <citation type="submission" date="2013-11" db="EMBL/GenBank/DDBJ databases">
        <title>The Genome Sequence of Phytophthora parasitica P1569.</title>
        <authorList>
            <consortium name="The Broad Institute Genomics Platform"/>
            <person name="Russ C."/>
            <person name="Tyler B."/>
            <person name="Panabieres F."/>
            <person name="Shan W."/>
            <person name="Tripathy S."/>
            <person name="Grunwald N."/>
            <person name="Machado M."/>
            <person name="Johnson C.S."/>
            <person name="Arredondo F."/>
            <person name="Hong C."/>
            <person name="Coffey M."/>
            <person name="Young S.K."/>
            <person name="Zeng Q."/>
            <person name="Gargeya S."/>
            <person name="Fitzgerald M."/>
            <person name="Abouelleil A."/>
            <person name="Alvarado L."/>
            <person name="Chapman S.B."/>
            <person name="Gainer-Dewar J."/>
            <person name="Goldberg J."/>
            <person name="Griggs A."/>
            <person name="Gujja S."/>
            <person name="Hansen M."/>
            <person name="Howarth C."/>
            <person name="Imamovic A."/>
            <person name="Ireland A."/>
            <person name="Larimer J."/>
            <person name="McCowan C."/>
            <person name="Murphy C."/>
            <person name="Pearson M."/>
            <person name="Poon T.W."/>
            <person name="Priest M."/>
            <person name="Roberts A."/>
            <person name="Saif S."/>
            <person name="Shea T."/>
            <person name="Sykes S."/>
            <person name="Wortman J."/>
            <person name="Nusbaum C."/>
            <person name="Birren B."/>
        </authorList>
    </citation>
    <scope>NUCLEOTIDE SEQUENCE [LARGE SCALE GENOMIC DNA]</scope>
    <source>
        <strain evidence="2 3">P1569</strain>
    </source>
</reference>
<evidence type="ECO:0000313" key="3">
    <source>
        <dbReference type="Proteomes" id="UP000018721"/>
    </source>
</evidence>
<dbReference type="HOGENOM" id="CLU_1771750_0_0_1"/>
<feature type="region of interest" description="Disordered" evidence="1">
    <location>
        <begin position="52"/>
        <end position="76"/>
    </location>
</feature>
<organism evidence="2 3">
    <name type="scientific">Phytophthora nicotianae P1569</name>
    <dbReference type="NCBI Taxonomy" id="1317065"/>
    <lineage>
        <taxon>Eukaryota</taxon>
        <taxon>Sar</taxon>
        <taxon>Stramenopiles</taxon>
        <taxon>Oomycota</taxon>
        <taxon>Peronosporomycetes</taxon>
        <taxon>Peronosporales</taxon>
        <taxon>Peronosporaceae</taxon>
        <taxon>Phytophthora</taxon>
    </lineage>
</organism>
<accession>V9FRR8</accession>
<protein>
    <submittedName>
        <fullName evidence="2">Tubulin alpha chain</fullName>
    </submittedName>
</protein>
<gene>
    <name evidence="2" type="ORF">F443_03608</name>
</gene>